<dbReference type="PANTHER" id="PTHR42646">
    <property type="entry name" value="FLAP ENDONUCLEASE XNI"/>
    <property type="match status" value="1"/>
</dbReference>
<protein>
    <recommendedName>
        <fullName evidence="3">5'-3' exonuclease</fullName>
    </recommendedName>
</protein>
<proteinExistence type="predicted"/>
<evidence type="ECO:0000313" key="5">
    <source>
        <dbReference type="EMBL" id="PQP79635.1"/>
    </source>
</evidence>
<dbReference type="CDD" id="cd09898">
    <property type="entry name" value="H3TH_53EXO"/>
    <property type="match status" value="1"/>
</dbReference>
<dbReference type="InterPro" id="IPR008918">
    <property type="entry name" value="HhH2"/>
</dbReference>
<dbReference type="GO" id="GO:0003677">
    <property type="term" value="F:DNA binding"/>
    <property type="evidence" value="ECO:0007669"/>
    <property type="project" value="UniProtKB-KW"/>
</dbReference>
<comment type="function">
    <text evidence="2">5'-3' exonuclease acting preferentially on double-stranded DNA.</text>
</comment>
<sequence>KIPVLVFSIDKDFLQLIDDKIQICLIKEGMKKVIHYNAHVLWEEYSLKANQITHFKSLIGDSSDNIQGVPSIGPKTAIKLLNQFQNLDNLFNNLTQINDKIKAKLINYKRQIFFNLILVTIDTSIPSCLNYTQTKIKKVEPNLLRDFLQQNKLKYQKI</sequence>
<evidence type="ECO:0000256" key="1">
    <source>
        <dbReference type="ARBA" id="ARBA00023125"/>
    </source>
</evidence>
<evidence type="ECO:0000259" key="4">
    <source>
        <dbReference type="SMART" id="SM00475"/>
    </source>
</evidence>
<gene>
    <name evidence="5" type="ORF">C6B37_01540</name>
</gene>
<organism evidence="5 6">
    <name type="scientific">Candidatus Phytoplasma phoenicium</name>
    <dbReference type="NCBI Taxonomy" id="198422"/>
    <lineage>
        <taxon>Bacteria</taxon>
        <taxon>Bacillati</taxon>
        <taxon>Mycoplasmatota</taxon>
        <taxon>Mollicutes</taxon>
        <taxon>Acholeplasmatales</taxon>
        <taxon>Acholeplasmataceae</taxon>
        <taxon>Candidatus Phytoplasma</taxon>
        <taxon>16SrIX (Pigeon pea witches'-broom group)</taxon>
    </lineage>
</organism>
<dbReference type="InterPro" id="IPR002421">
    <property type="entry name" value="5-3_exonuclease"/>
</dbReference>
<reference evidence="5 6" key="1">
    <citation type="submission" date="2018-02" db="EMBL/GenBank/DDBJ databases">
        <title>Metagenomics reveals mixed infection of spiroplasma and phytoplasma in chicory.</title>
        <authorList>
            <person name="Polano C."/>
            <person name="Moruzzi S."/>
            <person name="Ermacora P."/>
            <person name="Ferrini F."/>
            <person name="Martini M."/>
            <person name="Firrao G."/>
        </authorList>
    </citation>
    <scope>NUCLEOTIDE SEQUENCE [LARGE SCALE GENOMIC DNA]</scope>
    <source>
        <strain evidence="5 6">ChiP</strain>
    </source>
</reference>
<keyword evidence="5" id="KW-0540">Nuclease</keyword>
<dbReference type="SUPFAM" id="SSF47807">
    <property type="entry name" value="5' to 3' exonuclease, C-terminal subdomain"/>
    <property type="match status" value="1"/>
</dbReference>
<feature type="domain" description="5'-3' exonuclease" evidence="4">
    <location>
        <begin position="1"/>
        <end position="137"/>
    </location>
</feature>
<keyword evidence="5" id="KW-0378">Hydrolase</keyword>
<dbReference type="GO" id="GO:0033567">
    <property type="term" value="P:DNA replication, Okazaki fragment processing"/>
    <property type="evidence" value="ECO:0007669"/>
    <property type="project" value="InterPro"/>
</dbReference>
<keyword evidence="6" id="KW-1185">Reference proteome</keyword>
<keyword evidence="1" id="KW-0238">DNA-binding</keyword>
<evidence type="ECO:0000256" key="2">
    <source>
        <dbReference type="ARBA" id="ARBA00049957"/>
    </source>
</evidence>
<dbReference type="AlphaFoldDB" id="A0A2S8NUL0"/>
<keyword evidence="5" id="KW-0255">Endonuclease</keyword>
<dbReference type="SMART" id="SM00475">
    <property type="entry name" value="53EXOc"/>
    <property type="match status" value="1"/>
</dbReference>
<dbReference type="GO" id="GO:0017108">
    <property type="term" value="F:5'-flap endonuclease activity"/>
    <property type="evidence" value="ECO:0007669"/>
    <property type="project" value="InterPro"/>
</dbReference>
<feature type="non-terminal residue" evidence="5">
    <location>
        <position position="1"/>
    </location>
</feature>
<evidence type="ECO:0000313" key="6">
    <source>
        <dbReference type="Proteomes" id="UP000238672"/>
    </source>
</evidence>
<accession>A0A2S8NUL0</accession>
<dbReference type="GO" id="GO:0008409">
    <property type="term" value="F:5'-3' exonuclease activity"/>
    <property type="evidence" value="ECO:0007669"/>
    <property type="project" value="InterPro"/>
</dbReference>
<dbReference type="InterPro" id="IPR038969">
    <property type="entry name" value="FEN"/>
</dbReference>
<dbReference type="Pfam" id="PF01367">
    <property type="entry name" value="5_3_exonuc"/>
    <property type="match status" value="1"/>
</dbReference>
<dbReference type="EMBL" id="PUUG01000042">
    <property type="protein sequence ID" value="PQP79635.1"/>
    <property type="molecule type" value="Genomic_DNA"/>
</dbReference>
<dbReference type="Proteomes" id="UP000238672">
    <property type="component" value="Unassembled WGS sequence"/>
</dbReference>
<dbReference type="InterPro" id="IPR036279">
    <property type="entry name" value="5-3_exonuclease_C_sf"/>
</dbReference>
<dbReference type="Gene3D" id="1.10.150.20">
    <property type="entry name" value="5' to 3' exonuclease, C-terminal subdomain"/>
    <property type="match status" value="1"/>
</dbReference>
<evidence type="ECO:0000256" key="3">
    <source>
        <dbReference type="ARBA" id="ARBA00050026"/>
    </source>
</evidence>
<dbReference type="PANTHER" id="PTHR42646:SF2">
    <property type="entry name" value="5'-3' EXONUCLEASE FAMILY PROTEIN"/>
    <property type="match status" value="1"/>
</dbReference>
<name>A0A2S8NUL0_9MOLU</name>
<comment type="caution">
    <text evidence="5">The sequence shown here is derived from an EMBL/GenBank/DDBJ whole genome shotgun (WGS) entry which is preliminary data.</text>
</comment>
<dbReference type="SMART" id="SM00279">
    <property type="entry name" value="HhH2"/>
    <property type="match status" value="1"/>
</dbReference>
<dbReference type="FunFam" id="1.10.150.20:FF:000003">
    <property type="entry name" value="DNA polymerase I"/>
    <property type="match status" value="1"/>
</dbReference>
<dbReference type="InterPro" id="IPR020045">
    <property type="entry name" value="DNA_polI_H3TH"/>
</dbReference>